<dbReference type="GO" id="GO:0016020">
    <property type="term" value="C:membrane"/>
    <property type="evidence" value="ECO:0007669"/>
    <property type="project" value="InterPro"/>
</dbReference>
<keyword evidence="1 3" id="KW-0807">Transducer</keyword>
<organism evidence="8 9">
    <name type="scientific">Clostridium intestinale DSM 6191</name>
    <dbReference type="NCBI Taxonomy" id="1121320"/>
    <lineage>
        <taxon>Bacteria</taxon>
        <taxon>Bacillati</taxon>
        <taxon>Bacillota</taxon>
        <taxon>Clostridia</taxon>
        <taxon>Eubacteriales</taxon>
        <taxon>Clostridiaceae</taxon>
        <taxon>Clostridium</taxon>
    </lineage>
</organism>
<dbReference type="SMART" id="SM00283">
    <property type="entry name" value="MA"/>
    <property type="match status" value="1"/>
</dbReference>
<dbReference type="PROSITE" id="PS50885">
    <property type="entry name" value="HAMP"/>
    <property type="match status" value="1"/>
</dbReference>
<keyword evidence="5" id="KW-0812">Transmembrane</keyword>
<feature type="coiled-coil region" evidence="4">
    <location>
        <begin position="401"/>
        <end position="428"/>
    </location>
</feature>
<proteinExistence type="inferred from homology"/>
<accession>A0A1M6BSI6</accession>
<dbReference type="GO" id="GO:0007165">
    <property type="term" value="P:signal transduction"/>
    <property type="evidence" value="ECO:0007669"/>
    <property type="project" value="UniProtKB-KW"/>
</dbReference>
<evidence type="ECO:0000259" key="7">
    <source>
        <dbReference type="PROSITE" id="PS50885"/>
    </source>
</evidence>
<dbReference type="PANTHER" id="PTHR32089:SF112">
    <property type="entry name" value="LYSOZYME-LIKE PROTEIN-RELATED"/>
    <property type="match status" value="1"/>
</dbReference>
<dbReference type="AlphaFoldDB" id="A0A1M6BSI6"/>
<dbReference type="CDD" id="cd12913">
    <property type="entry name" value="PDC1_MCP_like"/>
    <property type="match status" value="1"/>
</dbReference>
<evidence type="ECO:0000256" key="3">
    <source>
        <dbReference type="PROSITE-ProRule" id="PRU00284"/>
    </source>
</evidence>
<dbReference type="InterPro" id="IPR004089">
    <property type="entry name" value="MCPsignal_dom"/>
</dbReference>
<evidence type="ECO:0000313" key="9">
    <source>
        <dbReference type="Proteomes" id="UP000184241"/>
    </source>
</evidence>
<evidence type="ECO:0000256" key="1">
    <source>
        <dbReference type="ARBA" id="ARBA00023224"/>
    </source>
</evidence>
<feature type="transmembrane region" description="Helical" evidence="5">
    <location>
        <begin position="320"/>
        <end position="339"/>
    </location>
</feature>
<reference evidence="8 9" key="1">
    <citation type="submission" date="2016-11" db="EMBL/GenBank/DDBJ databases">
        <authorList>
            <person name="Jaros S."/>
            <person name="Januszkiewicz K."/>
            <person name="Wedrychowicz H."/>
        </authorList>
    </citation>
    <scope>NUCLEOTIDE SEQUENCE [LARGE SCALE GENOMIC DNA]</scope>
    <source>
        <strain evidence="8 9">DSM 6191</strain>
    </source>
</reference>
<keyword evidence="4" id="KW-0175">Coiled coil</keyword>
<name>A0A1M6BSI6_9CLOT</name>
<dbReference type="Proteomes" id="UP000184241">
    <property type="component" value="Unassembled WGS sequence"/>
</dbReference>
<dbReference type="InterPro" id="IPR003660">
    <property type="entry name" value="HAMP_dom"/>
</dbReference>
<dbReference type="PROSITE" id="PS50111">
    <property type="entry name" value="CHEMOTAXIS_TRANSDUC_2"/>
    <property type="match status" value="1"/>
</dbReference>
<dbReference type="Pfam" id="PF22673">
    <property type="entry name" value="MCP-like_PDC_1"/>
    <property type="match status" value="1"/>
</dbReference>
<feature type="domain" description="Methyl-accepting transducer" evidence="6">
    <location>
        <begin position="428"/>
        <end position="651"/>
    </location>
</feature>
<keyword evidence="5" id="KW-0472">Membrane</keyword>
<comment type="similarity">
    <text evidence="2">Belongs to the methyl-accepting chemotaxis (MCP) protein family.</text>
</comment>
<gene>
    <name evidence="8" type="ORF">SAMN02745941_03932</name>
</gene>
<dbReference type="Gene3D" id="1.10.287.950">
    <property type="entry name" value="Methyl-accepting chemotaxis protein"/>
    <property type="match status" value="1"/>
</dbReference>
<dbReference type="Gene3D" id="3.30.450.20">
    <property type="entry name" value="PAS domain"/>
    <property type="match status" value="2"/>
</dbReference>
<dbReference type="EMBL" id="FQXU01000015">
    <property type="protein sequence ID" value="SHI51573.1"/>
    <property type="molecule type" value="Genomic_DNA"/>
</dbReference>
<keyword evidence="5" id="KW-1133">Transmembrane helix</keyword>
<evidence type="ECO:0000313" key="8">
    <source>
        <dbReference type="EMBL" id="SHI51573.1"/>
    </source>
</evidence>
<evidence type="ECO:0000256" key="5">
    <source>
        <dbReference type="SAM" id="Phobius"/>
    </source>
</evidence>
<feature type="transmembrane region" description="Helical" evidence="5">
    <location>
        <begin position="12"/>
        <end position="30"/>
    </location>
</feature>
<dbReference type="CDD" id="cd06225">
    <property type="entry name" value="HAMP"/>
    <property type="match status" value="1"/>
</dbReference>
<dbReference type="SUPFAM" id="SSF58104">
    <property type="entry name" value="Methyl-accepting chemotaxis protein (MCP) signaling domain"/>
    <property type="match status" value="1"/>
</dbReference>
<dbReference type="Pfam" id="PF00015">
    <property type="entry name" value="MCPsignal"/>
    <property type="match status" value="1"/>
</dbReference>
<sequence>MKNLNLGSKISIFLGGIITIVFVAIFSLVLKNVYTTSITNAEILAKETSKSYAKEFENRLYNLKNIAEVVDNAVENQMKADIKDRNLVINMQKDILAKYPEIYGITVAFEPNAYDGRDFSYKNTDEYGEDGLFIPYVTRDGDKYHVEAAYSSETDMTWYNEPKKSKNIFVTEPTVYQVNGSPISMASLVLPILNSENNFIGVISIDYKLDTFQSIVENVELIGGSASLISKNGIFIADGYNKENLMRNAADIDTSWKDTIDKTSKGEEFNNYVMSSEMGENILRVTHKINLEGTDTNWAFVSNIPKINILQGFYSQLKSVVIIAISSLIIIILLILLIVRGSIKELKKVEKQLENIANGDLSKVLDLDKASSNNEIGRMLKSTAKMQESLKNIIKGVKDESNTVSRSINNVEDNIKELNIQVVDVSATTEELSASMEETSASSEEMTASTSDIEREVENMSEKIQEGLKSSKEIYSRAENLKVSAIEAQKNANDIKVDIDKKLKVALEKSKSAEQIKNLTEGILQITSQTNLLALNAAIEAARAGEVGRGFAVVAEEIRKLAESSKETVIEIQEITRVVLEAIISLREGANEALNFIDLQVLPDYSKQVDTGEQYSEDANRIENIITDFSNNSKELLKATKNIVSAINEVALAANEGAVGSTNIADKTSNIANLTEKVLNESEESKLSSQKLLDMISIFKL</sequence>
<protein>
    <submittedName>
        <fullName evidence="8">Methyl-accepting chemotaxis protein</fullName>
    </submittedName>
</protein>
<evidence type="ECO:0000259" key="6">
    <source>
        <dbReference type="PROSITE" id="PS50111"/>
    </source>
</evidence>
<dbReference type="PANTHER" id="PTHR32089">
    <property type="entry name" value="METHYL-ACCEPTING CHEMOTAXIS PROTEIN MCPB"/>
    <property type="match status" value="1"/>
</dbReference>
<feature type="domain" description="HAMP" evidence="7">
    <location>
        <begin position="340"/>
        <end position="395"/>
    </location>
</feature>
<evidence type="ECO:0000256" key="2">
    <source>
        <dbReference type="ARBA" id="ARBA00029447"/>
    </source>
</evidence>
<dbReference type="RefSeq" id="WP_073022280.1">
    <property type="nucleotide sequence ID" value="NZ_FQXU01000015.1"/>
</dbReference>
<evidence type="ECO:0000256" key="4">
    <source>
        <dbReference type="SAM" id="Coils"/>
    </source>
</evidence>